<gene>
    <name evidence="2" type="ORF">BSFP_000700</name>
</gene>
<accession>A0A1Y1BBV9</accession>
<dbReference type="Proteomes" id="UP000218432">
    <property type="component" value="Chromosome 1"/>
</dbReference>
<dbReference type="InterPro" id="IPR025391">
    <property type="entry name" value="DUF4123"/>
</dbReference>
<dbReference type="Pfam" id="PF13503">
    <property type="entry name" value="DUF4123"/>
    <property type="match status" value="1"/>
</dbReference>
<evidence type="ECO:0000259" key="1">
    <source>
        <dbReference type="Pfam" id="PF13503"/>
    </source>
</evidence>
<evidence type="ECO:0000313" key="3">
    <source>
        <dbReference type="Proteomes" id="UP000218432"/>
    </source>
</evidence>
<dbReference type="AlphaFoldDB" id="A0A1Y1BBV9"/>
<dbReference type="RefSeq" id="WP_231944030.1">
    <property type="nucleotide sequence ID" value="NZ_AP018111.1"/>
</dbReference>
<proteinExistence type="predicted"/>
<feature type="domain" description="DUF4123" evidence="1">
    <location>
        <begin position="25"/>
        <end position="143"/>
    </location>
</feature>
<protein>
    <recommendedName>
        <fullName evidence="1">DUF4123 domain-containing protein</fullName>
    </recommendedName>
</protein>
<reference evidence="2 3" key="1">
    <citation type="journal article" date="2017" name="Genome Announc.">
        <title>Complete Genome Sequence of Burkholderia stabilis FERMP-21014.</title>
        <authorList>
            <person name="Konishi K."/>
            <person name="Kumagai T."/>
            <person name="Sakasegawa S."/>
            <person name="Tamura T."/>
        </authorList>
    </citation>
    <scope>NUCLEOTIDE SEQUENCE [LARGE SCALE GENOMIC DNA]</scope>
    <source>
        <strain evidence="2 3">FERMP-21014</strain>
    </source>
</reference>
<dbReference type="EMBL" id="AP018111">
    <property type="protein sequence ID" value="BAX57284.1"/>
    <property type="molecule type" value="Genomic_DNA"/>
</dbReference>
<organism evidence="2 3">
    <name type="scientific">Burkholderia stabilis</name>
    <dbReference type="NCBI Taxonomy" id="95485"/>
    <lineage>
        <taxon>Bacteria</taxon>
        <taxon>Pseudomonadati</taxon>
        <taxon>Pseudomonadota</taxon>
        <taxon>Betaproteobacteria</taxon>
        <taxon>Burkholderiales</taxon>
        <taxon>Burkholderiaceae</taxon>
        <taxon>Burkholderia</taxon>
        <taxon>Burkholderia cepacia complex</taxon>
    </lineage>
</organism>
<evidence type="ECO:0000313" key="2">
    <source>
        <dbReference type="EMBL" id="BAX57284.1"/>
    </source>
</evidence>
<name>A0A1Y1BBV9_9BURK</name>
<sequence>MTSLVQTWETAGADEHAAAPDTHRYLLTDASQLPINAAPWRELIAQGQVHNVLAGQPEASNPEVCALLCDYRAPHVSALLERQVARRPFAFLSLVSVYPLDELAAKLGVRTRVTLPDDRDGLLRFYDAAVFQTLAGALSASRYQALLSPCVSWTYVGRDGVVGTARHPRRHERIFYARVDASELDALRRDSRPDAVIAELRRNGRIAVDADPFDTYASMRNLFGVLDAQGLQDDRLAYRIGATLAMYRHVRLDDAIVAACIAAHRSDHDALCDALLDRLIEQDDAAGEATGAATEPEAQR</sequence>